<dbReference type="InterPro" id="IPR036249">
    <property type="entry name" value="Thioredoxin-like_sf"/>
</dbReference>
<dbReference type="InterPro" id="IPR051099">
    <property type="entry name" value="AGR/TXD"/>
</dbReference>
<evidence type="ECO:0000256" key="2">
    <source>
        <dbReference type="SAM" id="MobiDB-lite"/>
    </source>
</evidence>
<dbReference type="Gene3D" id="3.40.30.10">
    <property type="entry name" value="Glutaredoxin"/>
    <property type="match status" value="1"/>
</dbReference>
<dbReference type="InterPro" id="IPR017937">
    <property type="entry name" value="Thioredoxin_CS"/>
</dbReference>
<dbReference type="Pfam" id="PF13899">
    <property type="entry name" value="Thioredoxin_7"/>
    <property type="match status" value="1"/>
</dbReference>
<dbReference type="PROSITE" id="PS00194">
    <property type="entry name" value="THIOREDOXIN_1"/>
    <property type="match status" value="1"/>
</dbReference>
<dbReference type="PANTHER" id="PTHR15337:SF11">
    <property type="entry name" value="THIOREDOXIN DOMAIN-CONTAINING PROTEIN"/>
    <property type="match status" value="1"/>
</dbReference>
<evidence type="ECO:0008006" key="5">
    <source>
        <dbReference type="Google" id="ProtNLM"/>
    </source>
</evidence>
<evidence type="ECO:0000313" key="3">
    <source>
        <dbReference type="EMBL" id="CAD0204889.1"/>
    </source>
</evidence>
<dbReference type="PANTHER" id="PTHR15337">
    <property type="entry name" value="ANTERIOR GRADIENT PROTEIN-RELATED"/>
    <property type="match status" value="1"/>
</dbReference>
<dbReference type="EMBL" id="LR824025">
    <property type="protein sequence ID" value="CAD0204889.1"/>
    <property type="molecule type" value="Genomic_DNA"/>
</dbReference>
<dbReference type="AlphaFoldDB" id="A0A9N8Q0G4"/>
<proteinExistence type="predicted"/>
<keyword evidence="4" id="KW-1185">Reference proteome</keyword>
<organism evidence="3 4">
    <name type="scientific">Chrysodeixis includens</name>
    <name type="common">Soybean looper</name>
    <name type="synonym">Pseudoplusia includens</name>
    <dbReference type="NCBI Taxonomy" id="689277"/>
    <lineage>
        <taxon>Eukaryota</taxon>
        <taxon>Metazoa</taxon>
        <taxon>Ecdysozoa</taxon>
        <taxon>Arthropoda</taxon>
        <taxon>Hexapoda</taxon>
        <taxon>Insecta</taxon>
        <taxon>Pterygota</taxon>
        <taxon>Neoptera</taxon>
        <taxon>Endopterygota</taxon>
        <taxon>Lepidoptera</taxon>
        <taxon>Glossata</taxon>
        <taxon>Ditrysia</taxon>
        <taxon>Noctuoidea</taxon>
        <taxon>Noctuidae</taxon>
        <taxon>Plusiinae</taxon>
        <taxon>Chrysodeixis</taxon>
    </lineage>
</organism>
<evidence type="ECO:0000313" key="4">
    <source>
        <dbReference type="Proteomes" id="UP001154114"/>
    </source>
</evidence>
<dbReference type="Proteomes" id="UP001154114">
    <property type="component" value="Chromosome 22"/>
</dbReference>
<accession>A0A9N8Q0G4</accession>
<evidence type="ECO:0000256" key="1">
    <source>
        <dbReference type="ARBA" id="ARBA00022729"/>
    </source>
</evidence>
<feature type="region of interest" description="Disordered" evidence="2">
    <location>
        <begin position="21"/>
        <end position="50"/>
    </location>
</feature>
<feature type="compositionally biased region" description="Polar residues" evidence="2">
    <location>
        <begin position="21"/>
        <end position="41"/>
    </location>
</feature>
<dbReference type="OrthoDB" id="262308at2759"/>
<protein>
    <recommendedName>
        <fullName evidence="5">Thioredoxin domain-containing protein 12</fullName>
    </recommendedName>
</protein>
<reference evidence="3" key="1">
    <citation type="submission" date="2021-12" db="EMBL/GenBank/DDBJ databases">
        <authorList>
            <person name="King R."/>
        </authorList>
    </citation>
    <scope>NUCLEOTIDE SEQUENCE</scope>
</reference>
<sequence length="278" mass="31372">MMKKEDQPLLSLCLSACCTRSDSSEPQTPNRRSHIRQVTQTQEKRKVQRGSMNAKQLALDLWVFSVSFYISYKATNRLTNAFTDESKVKGMCSRAAEAAVCGRNRAECTARRPGPRRWASPATAPATALSRTNSCFDPDSRKDNGFGNNYVWAGSLESGLQIATHHRKPLMVIIHKSWCTACRNLKPKFANSTEIQTLSKNFVMVNLIDEDEPKSNIFAPDGSYIPRILFISPKGLVDPEIVNEEGSSQHKYFYSKPEQIAKSMRKVLEKYNLEHFDA</sequence>
<gene>
    <name evidence="3" type="ORF">CINC_LOCUS7194</name>
</gene>
<dbReference type="GO" id="GO:0005783">
    <property type="term" value="C:endoplasmic reticulum"/>
    <property type="evidence" value="ECO:0007669"/>
    <property type="project" value="TreeGrafter"/>
</dbReference>
<keyword evidence="1" id="KW-0732">Signal</keyword>
<dbReference type="SUPFAM" id="SSF52833">
    <property type="entry name" value="Thioredoxin-like"/>
    <property type="match status" value="1"/>
</dbReference>
<name>A0A9N8Q0G4_CHRIL</name>